<reference evidence="3" key="1">
    <citation type="submission" date="2016-10" db="EMBL/GenBank/DDBJ databases">
        <authorList>
            <person name="Varghese N."/>
            <person name="Submissions S."/>
        </authorList>
    </citation>
    <scope>NUCLEOTIDE SEQUENCE [LARGE SCALE GENOMIC DNA]</scope>
    <source>
        <strain evidence="3">DSM 217</strain>
    </source>
</reference>
<feature type="transmembrane region" description="Helical" evidence="1">
    <location>
        <begin position="66"/>
        <end position="85"/>
    </location>
</feature>
<name>A0A1H2UXA2_THIRO</name>
<feature type="transmembrane region" description="Helical" evidence="1">
    <location>
        <begin position="91"/>
        <end position="112"/>
    </location>
</feature>
<gene>
    <name evidence="2" type="ORF">SAMN05421783_10621</name>
</gene>
<accession>A0A1H2UXA2</accession>
<evidence type="ECO:0000313" key="2">
    <source>
        <dbReference type="EMBL" id="SDW60703.1"/>
    </source>
</evidence>
<evidence type="ECO:0000313" key="3">
    <source>
        <dbReference type="Proteomes" id="UP000198816"/>
    </source>
</evidence>
<sequence length="256" mass="25827">MRAKDKIASMITTLFIWGLAGALFGALFGGLYQVLSFLGLAGWQPLVIAAAAAAMTTSAFYSAMPVALMGAMAGVLASIGYLIVSGQSVELLWIAGTAGAGGVLAGVFYAWMITGGGRPLAETLTGLVAGLAAGGIMALVFASLGIRFSMFVLSAGVVALVGTFFQVSERWLVAHSARWFPAVLSAPVVAGLIAAVVGASVWIVGGTTSTMLSSNAQDSASQILGAVPPGFLGGMLGGAVTGMLLQILGFRPEQPH</sequence>
<feature type="transmembrane region" description="Helical" evidence="1">
    <location>
        <begin position="223"/>
        <end position="250"/>
    </location>
</feature>
<feature type="transmembrane region" description="Helical" evidence="1">
    <location>
        <begin position="7"/>
        <end position="28"/>
    </location>
</feature>
<keyword evidence="3" id="KW-1185">Reference proteome</keyword>
<protein>
    <submittedName>
        <fullName evidence="2">Uncharacterized protein</fullName>
    </submittedName>
</protein>
<feature type="transmembrane region" description="Helical" evidence="1">
    <location>
        <begin position="124"/>
        <end position="142"/>
    </location>
</feature>
<dbReference type="EMBL" id="FNNZ01000006">
    <property type="protein sequence ID" value="SDW60703.1"/>
    <property type="molecule type" value="Genomic_DNA"/>
</dbReference>
<dbReference type="AlphaFoldDB" id="A0A1H2UXA2"/>
<dbReference type="OrthoDB" id="5771363at2"/>
<organism evidence="2 3">
    <name type="scientific">Thiocapsa roseopersicina</name>
    <dbReference type="NCBI Taxonomy" id="1058"/>
    <lineage>
        <taxon>Bacteria</taxon>
        <taxon>Pseudomonadati</taxon>
        <taxon>Pseudomonadota</taxon>
        <taxon>Gammaproteobacteria</taxon>
        <taxon>Chromatiales</taxon>
        <taxon>Chromatiaceae</taxon>
        <taxon>Thiocapsa</taxon>
    </lineage>
</organism>
<evidence type="ECO:0000256" key="1">
    <source>
        <dbReference type="SAM" id="Phobius"/>
    </source>
</evidence>
<feature type="transmembrane region" description="Helical" evidence="1">
    <location>
        <begin position="148"/>
        <end position="167"/>
    </location>
</feature>
<proteinExistence type="predicted"/>
<dbReference type="Proteomes" id="UP000198816">
    <property type="component" value="Unassembled WGS sequence"/>
</dbReference>
<keyword evidence="1" id="KW-0812">Transmembrane</keyword>
<feature type="transmembrane region" description="Helical" evidence="1">
    <location>
        <begin position="179"/>
        <end position="203"/>
    </location>
</feature>
<keyword evidence="1" id="KW-0472">Membrane</keyword>
<dbReference type="STRING" id="1058.SAMN05421783_10621"/>
<keyword evidence="1" id="KW-1133">Transmembrane helix</keyword>